<sequence length="797" mass="89406">MSDFSQWIENNKALWTRVYDEVIAPDLEKEWKQREDKHTEELKNKDENQRVLYRCIKEEADKNDRLIAENEELKKQLQEPTDIVAPTSDPEGVDIENSTVSAEEFRRVADELNDLQKKYREVALRAKYLERKNKDVLHKNKEMKASVHAWKDYIDREAEKQKLKSEARTEGGQLQKLLSAPPEDARPCIPSSPGSVSTVRTPRFLADMERPSPGPIAPLALQGTTTTSATTPNQADDRSSNASLTPKPLGRSGSVEQPNTDGDYLPSVHFPQAVFTGRDNELRLQARSYAGVPGSSQTTVDENVEQIRLPQVPETEDDDMPEFVSGRSLKRKRGPSSKFEVFADHSSDGTPVKPFRVKQEVLSSPPSKAHTLSRKETVDLDEPAPIILRTPRHPRRSLESNSNTTGTLRHQRSTSLPASQAIKPERDDDSRDAEGHAAVVGDESGLSHLTAAEQRALSEPSGPFPGEILAPIDSNIPGNTPEQSSAKRLRRAETRHQEKHRMLTESGETPPPMDDNEKQLGPRLARIQFNRRLQAAKEANSPAKNILQTPKAGPVKIKVEQTLTPPSSASRSTTTLSGDRTTPSNPRPNPRDISTPIDRPIWTLKASETGSGSRTGRASPPEKTSPLRRKKVTELKVHDFKPNPAYNQGYSYAFSETVRKRGDRMCLPGCTNPSCCGSTFRALAAAQARLPPSQEEALLEEYLGDAYNTMNMTQMASDERAELILQARTKKMAKDTGKHREAYERRRTPPGFWRVDFPTTQEQQEDRERAKEQEKGVVQERWLEAQRKGGKWIFRDE</sequence>
<evidence type="ECO:0000313" key="8">
    <source>
        <dbReference type="Proteomes" id="UP000799771"/>
    </source>
</evidence>
<evidence type="ECO:0000256" key="1">
    <source>
        <dbReference type="ARBA" id="ARBA00004123"/>
    </source>
</evidence>
<feature type="region of interest" description="Disordered" evidence="5">
    <location>
        <begin position="360"/>
        <end position="523"/>
    </location>
</feature>
<dbReference type="OrthoDB" id="5801062at2759"/>
<feature type="region of interest" description="Disordered" evidence="5">
    <location>
        <begin position="535"/>
        <end position="630"/>
    </location>
</feature>
<feature type="domain" description="DNA endonuclease activator Ctp1 C-terminal" evidence="6">
    <location>
        <begin position="653"/>
        <end position="762"/>
    </location>
</feature>
<feature type="region of interest" description="Disordered" evidence="5">
    <location>
        <begin position="731"/>
        <end position="777"/>
    </location>
</feature>
<evidence type="ECO:0000256" key="5">
    <source>
        <dbReference type="SAM" id="MobiDB-lite"/>
    </source>
</evidence>
<feature type="compositionally biased region" description="Polar residues" evidence="5">
    <location>
        <begin position="399"/>
        <end position="418"/>
    </location>
</feature>
<feature type="coiled-coil region" evidence="4">
    <location>
        <begin position="28"/>
        <end position="76"/>
    </location>
</feature>
<proteinExistence type="predicted"/>
<dbReference type="InterPro" id="IPR013882">
    <property type="entry name" value="Ctp1_C"/>
</dbReference>
<feature type="compositionally biased region" description="Polar residues" evidence="5">
    <location>
        <begin position="476"/>
        <end position="486"/>
    </location>
</feature>
<name>A0A6A6ADY4_9PLEO</name>
<dbReference type="GeneID" id="54406362"/>
<organism evidence="7 8">
    <name type="scientific">Dothidotthia symphoricarpi CBS 119687</name>
    <dbReference type="NCBI Taxonomy" id="1392245"/>
    <lineage>
        <taxon>Eukaryota</taxon>
        <taxon>Fungi</taxon>
        <taxon>Dikarya</taxon>
        <taxon>Ascomycota</taxon>
        <taxon>Pezizomycotina</taxon>
        <taxon>Dothideomycetes</taxon>
        <taxon>Pleosporomycetidae</taxon>
        <taxon>Pleosporales</taxon>
        <taxon>Dothidotthiaceae</taxon>
        <taxon>Dothidotthia</taxon>
    </lineage>
</organism>
<feature type="compositionally biased region" description="Basic and acidic residues" evidence="5">
    <location>
        <begin position="423"/>
        <end position="435"/>
    </location>
</feature>
<dbReference type="GO" id="GO:0006281">
    <property type="term" value="P:DNA repair"/>
    <property type="evidence" value="ECO:0007669"/>
    <property type="project" value="InterPro"/>
</dbReference>
<evidence type="ECO:0000256" key="2">
    <source>
        <dbReference type="ARBA" id="ARBA00022763"/>
    </source>
</evidence>
<feature type="compositionally biased region" description="Low complexity" evidence="5">
    <location>
        <begin position="562"/>
        <end position="584"/>
    </location>
</feature>
<evidence type="ECO:0000259" key="6">
    <source>
        <dbReference type="Pfam" id="PF08573"/>
    </source>
</evidence>
<dbReference type="RefSeq" id="XP_033523496.1">
    <property type="nucleotide sequence ID" value="XM_033665930.1"/>
</dbReference>
<keyword evidence="4" id="KW-0175">Coiled coil</keyword>
<keyword evidence="8" id="KW-1185">Reference proteome</keyword>
<feature type="region of interest" description="Disordered" evidence="5">
    <location>
        <begin position="77"/>
        <end position="98"/>
    </location>
</feature>
<keyword evidence="2" id="KW-0227">DNA damage</keyword>
<gene>
    <name evidence="7" type="ORF">P153DRAFT_341616</name>
</gene>
<feature type="compositionally biased region" description="Polar residues" evidence="5">
    <location>
        <begin position="606"/>
        <end position="616"/>
    </location>
</feature>
<comment type="subcellular location">
    <subcellularLocation>
        <location evidence="1">Nucleus</location>
    </subcellularLocation>
</comment>
<accession>A0A6A6ADY4</accession>
<feature type="compositionally biased region" description="Basic and acidic residues" evidence="5">
    <location>
        <begin position="764"/>
        <end position="777"/>
    </location>
</feature>
<protein>
    <submittedName>
        <fullName evidence="7">SAE2-domain-containing protein</fullName>
    </submittedName>
</protein>
<reference evidence="7" key="1">
    <citation type="journal article" date="2020" name="Stud. Mycol.">
        <title>101 Dothideomycetes genomes: a test case for predicting lifestyles and emergence of pathogens.</title>
        <authorList>
            <person name="Haridas S."/>
            <person name="Albert R."/>
            <person name="Binder M."/>
            <person name="Bloem J."/>
            <person name="Labutti K."/>
            <person name="Salamov A."/>
            <person name="Andreopoulos B."/>
            <person name="Baker S."/>
            <person name="Barry K."/>
            <person name="Bills G."/>
            <person name="Bluhm B."/>
            <person name="Cannon C."/>
            <person name="Castanera R."/>
            <person name="Culley D."/>
            <person name="Daum C."/>
            <person name="Ezra D."/>
            <person name="Gonzalez J."/>
            <person name="Henrissat B."/>
            <person name="Kuo A."/>
            <person name="Liang C."/>
            <person name="Lipzen A."/>
            <person name="Lutzoni F."/>
            <person name="Magnuson J."/>
            <person name="Mondo S."/>
            <person name="Nolan M."/>
            <person name="Ohm R."/>
            <person name="Pangilinan J."/>
            <person name="Park H.-J."/>
            <person name="Ramirez L."/>
            <person name="Alfaro M."/>
            <person name="Sun H."/>
            <person name="Tritt A."/>
            <person name="Yoshinaga Y."/>
            <person name="Zwiers L.-H."/>
            <person name="Turgeon B."/>
            <person name="Goodwin S."/>
            <person name="Spatafora J."/>
            <person name="Crous P."/>
            <person name="Grigoriev I."/>
        </authorList>
    </citation>
    <scope>NUCLEOTIDE SEQUENCE</scope>
    <source>
        <strain evidence="7">CBS 119687</strain>
    </source>
</reference>
<dbReference type="EMBL" id="ML977507">
    <property type="protein sequence ID" value="KAF2129107.1"/>
    <property type="molecule type" value="Genomic_DNA"/>
</dbReference>
<dbReference type="AlphaFoldDB" id="A0A6A6ADY4"/>
<dbReference type="GO" id="GO:0005634">
    <property type="term" value="C:nucleus"/>
    <property type="evidence" value="ECO:0007669"/>
    <property type="project" value="UniProtKB-SubCell"/>
</dbReference>
<evidence type="ECO:0000256" key="4">
    <source>
        <dbReference type="SAM" id="Coils"/>
    </source>
</evidence>
<feature type="compositionally biased region" description="Basic and acidic residues" evidence="5">
    <location>
        <begin position="732"/>
        <end position="747"/>
    </location>
</feature>
<evidence type="ECO:0000256" key="3">
    <source>
        <dbReference type="ARBA" id="ARBA00023242"/>
    </source>
</evidence>
<feature type="compositionally biased region" description="Basic and acidic residues" evidence="5">
    <location>
        <begin position="491"/>
        <end position="503"/>
    </location>
</feature>
<feature type="compositionally biased region" description="Basic and acidic residues" evidence="5">
    <location>
        <begin position="160"/>
        <end position="169"/>
    </location>
</feature>
<feature type="region of interest" description="Disordered" evidence="5">
    <location>
        <begin position="160"/>
        <end position="268"/>
    </location>
</feature>
<dbReference type="Proteomes" id="UP000799771">
    <property type="component" value="Unassembled WGS sequence"/>
</dbReference>
<evidence type="ECO:0000313" key="7">
    <source>
        <dbReference type="EMBL" id="KAF2129107.1"/>
    </source>
</evidence>
<dbReference type="Pfam" id="PF08573">
    <property type="entry name" value="SAE2"/>
    <property type="match status" value="1"/>
</dbReference>
<keyword evidence="3" id="KW-0539">Nucleus</keyword>